<dbReference type="OrthoDB" id="10053431at2759"/>
<comment type="caution">
    <text evidence="1">The sequence shown here is derived from an EMBL/GenBank/DDBJ whole genome shotgun (WGS) entry which is preliminary data.</text>
</comment>
<organism evidence="1 2">
    <name type="scientific">Pararge aegeria aegeria</name>
    <dbReference type="NCBI Taxonomy" id="348720"/>
    <lineage>
        <taxon>Eukaryota</taxon>
        <taxon>Metazoa</taxon>
        <taxon>Ecdysozoa</taxon>
        <taxon>Arthropoda</taxon>
        <taxon>Hexapoda</taxon>
        <taxon>Insecta</taxon>
        <taxon>Pterygota</taxon>
        <taxon>Neoptera</taxon>
        <taxon>Endopterygota</taxon>
        <taxon>Lepidoptera</taxon>
        <taxon>Glossata</taxon>
        <taxon>Ditrysia</taxon>
        <taxon>Papilionoidea</taxon>
        <taxon>Nymphalidae</taxon>
        <taxon>Satyrinae</taxon>
        <taxon>Satyrini</taxon>
        <taxon>Parargina</taxon>
        <taxon>Pararge</taxon>
    </lineage>
</organism>
<reference evidence="1" key="1">
    <citation type="submission" date="2022-03" db="EMBL/GenBank/DDBJ databases">
        <authorList>
            <person name="Lindestad O."/>
        </authorList>
    </citation>
    <scope>NUCLEOTIDE SEQUENCE</scope>
</reference>
<evidence type="ECO:0000313" key="2">
    <source>
        <dbReference type="Proteomes" id="UP000838756"/>
    </source>
</evidence>
<dbReference type="AlphaFoldDB" id="A0A8S4QZJ0"/>
<gene>
    <name evidence="1" type="primary">jg26337</name>
    <name evidence="1" type="ORF">PAEG_LOCUS8194</name>
</gene>
<sequence length="61" mass="6826">VHVICQDTGYQADVEFKLRPFLGGSDQTNAISGRIKKGVDTVASLEGYWDGRIDIKDKRTR</sequence>
<keyword evidence="2" id="KW-1185">Reference proteome</keyword>
<feature type="non-terminal residue" evidence="1">
    <location>
        <position position="1"/>
    </location>
</feature>
<dbReference type="EMBL" id="CAKXAJ010023758">
    <property type="protein sequence ID" value="CAH2228092.1"/>
    <property type="molecule type" value="Genomic_DNA"/>
</dbReference>
<protein>
    <submittedName>
        <fullName evidence="1">Jg26337 protein</fullName>
    </submittedName>
</protein>
<dbReference type="Proteomes" id="UP000838756">
    <property type="component" value="Unassembled WGS sequence"/>
</dbReference>
<accession>A0A8S4QZJ0</accession>
<dbReference type="SUPFAM" id="SSF144000">
    <property type="entry name" value="Oxysterol-binding protein-like"/>
    <property type="match status" value="1"/>
</dbReference>
<name>A0A8S4QZJ0_9NEOP</name>
<dbReference type="InterPro" id="IPR037239">
    <property type="entry name" value="OSBP_sf"/>
</dbReference>
<proteinExistence type="predicted"/>
<evidence type="ECO:0000313" key="1">
    <source>
        <dbReference type="EMBL" id="CAH2228092.1"/>
    </source>
</evidence>
<dbReference type="Gene3D" id="2.40.160.120">
    <property type="match status" value="1"/>
</dbReference>
<feature type="non-terminal residue" evidence="1">
    <location>
        <position position="61"/>
    </location>
</feature>